<keyword evidence="2" id="KW-1185">Reference proteome</keyword>
<evidence type="ECO:0000313" key="2">
    <source>
        <dbReference type="Proteomes" id="UP000632498"/>
    </source>
</evidence>
<dbReference type="Proteomes" id="UP000632498">
    <property type="component" value="Unassembled WGS sequence"/>
</dbReference>
<dbReference type="EMBL" id="BMHV01000002">
    <property type="protein sequence ID" value="GGF53107.1"/>
    <property type="molecule type" value="Genomic_DNA"/>
</dbReference>
<reference evidence="1" key="1">
    <citation type="journal article" date="2014" name="Int. J. Syst. Evol. Microbiol.">
        <title>Complete genome sequence of Corynebacterium casei LMG S-19264T (=DSM 44701T), isolated from a smear-ripened cheese.</title>
        <authorList>
            <consortium name="US DOE Joint Genome Institute (JGI-PGF)"/>
            <person name="Walter F."/>
            <person name="Albersmeier A."/>
            <person name="Kalinowski J."/>
            <person name="Ruckert C."/>
        </authorList>
    </citation>
    <scope>NUCLEOTIDE SEQUENCE</scope>
    <source>
        <strain evidence="1">CGMCC 1.15254</strain>
    </source>
</reference>
<accession>A0A917BQW0</accession>
<sequence length="163" mass="17129">MNSNTVNTEVVGLLNSRETFEKTIEALLKEGFERTDLSVLSSHESIDAAGKPAKPLKDVLSALVGEIKFEGPMVASGAIFLAGGPIGELIGAVVGATVGGVAVKEVLDEVTATPHTEDFARAVDAGSIILWVRADGIEREAKAKEVLQNQGAENVHIHKNTSE</sequence>
<comment type="caution">
    <text evidence="1">The sequence shown here is derived from an EMBL/GenBank/DDBJ whole genome shotgun (WGS) entry which is preliminary data.</text>
</comment>
<evidence type="ECO:0008006" key="3">
    <source>
        <dbReference type="Google" id="ProtNLM"/>
    </source>
</evidence>
<gene>
    <name evidence="1" type="ORF">GCM10011332_03010</name>
</gene>
<dbReference type="AlphaFoldDB" id="A0A917BQW0"/>
<name>A0A917BQW0_9PROT</name>
<proteinExistence type="predicted"/>
<organism evidence="1 2">
    <name type="scientific">Terasakiella brassicae</name>
    <dbReference type="NCBI Taxonomy" id="1634917"/>
    <lineage>
        <taxon>Bacteria</taxon>
        <taxon>Pseudomonadati</taxon>
        <taxon>Pseudomonadota</taxon>
        <taxon>Alphaproteobacteria</taxon>
        <taxon>Rhodospirillales</taxon>
        <taxon>Terasakiellaceae</taxon>
        <taxon>Terasakiella</taxon>
    </lineage>
</organism>
<protein>
    <recommendedName>
        <fullName evidence="3">DUF1269 domain-containing protein</fullName>
    </recommendedName>
</protein>
<evidence type="ECO:0000313" key="1">
    <source>
        <dbReference type="EMBL" id="GGF53107.1"/>
    </source>
</evidence>
<dbReference type="RefSeq" id="WP_188660480.1">
    <property type="nucleotide sequence ID" value="NZ_BMHV01000002.1"/>
</dbReference>
<reference evidence="1" key="2">
    <citation type="submission" date="2020-09" db="EMBL/GenBank/DDBJ databases">
        <authorList>
            <person name="Sun Q."/>
            <person name="Zhou Y."/>
        </authorList>
    </citation>
    <scope>NUCLEOTIDE SEQUENCE</scope>
    <source>
        <strain evidence="1">CGMCC 1.15254</strain>
    </source>
</reference>